<gene>
    <name evidence="8" type="ORF">BINO364_LOCUS13994</name>
</gene>
<evidence type="ECO:0000256" key="1">
    <source>
        <dbReference type="ARBA" id="ARBA00004141"/>
    </source>
</evidence>
<evidence type="ECO:0000313" key="8">
    <source>
        <dbReference type="EMBL" id="CAH0728820.1"/>
    </source>
</evidence>
<keyword evidence="4" id="KW-1133">Transmembrane helix</keyword>
<keyword evidence="9" id="KW-1185">Reference proteome</keyword>
<feature type="compositionally biased region" description="Basic and acidic residues" evidence="7">
    <location>
        <begin position="297"/>
        <end position="310"/>
    </location>
</feature>
<dbReference type="Proteomes" id="UP000838878">
    <property type="component" value="Chromosome 7"/>
</dbReference>
<evidence type="ECO:0000256" key="2">
    <source>
        <dbReference type="ARBA" id="ARBA00006824"/>
    </source>
</evidence>
<evidence type="ECO:0000256" key="7">
    <source>
        <dbReference type="SAM" id="MobiDB-lite"/>
    </source>
</evidence>
<dbReference type="Pfam" id="PF04117">
    <property type="entry name" value="Mpv17_PMP22"/>
    <property type="match status" value="1"/>
</dbReference>
<feature type="region of interest" description="Disordered" evidence="7">
    <location>
        <begin position="326"/>
        <end position="351"/>
    </location>
</feature>
<evidence type="ECO:0000256" key="6">
    <source>
        <dbReference type="SAM" id="Coils"/>
    </source>
</evidence>
<feature type="region of interest" description="Disordered" evidence="7">
    <location>
        <begin position="290"/>
        <end position="310"/>
    </location>
</feature>
<reference evidence="8" key="1">
    <citation type="submission" date="2021-12" db="EMBL/GenBank/DDBJ databases">
        <authorList>
            <person name="Martin H S."/>
        </authorList>
    </citation>
    <scope>NUCLEOTIDE SEQUENCE</scope>
</reference>
<dbReference type="PANTHER" id="PTHR11266:SF8">
    <property type="entry name" value="MPV17-LIKE PROTEIN 2"/>
    <property type="match status" value="1"/>
</dbReference>
<dbReference type="PANTHER" id="PTHR11266">
    <property type="entry name" value="PEROXISOMAL MEMBRANE PROTEIN 2, PXMP2 MPV17"/>
    <property type="match status" value="1"/>
</dbReference>
<comment type="similarity">
    <text evidence="2">Belongs to the peroxisomal membrane protein PXMP2/4 family.</text>
</comment>
<name>A0A8J9YJB5_9NEOP</name>
<dbReference type="EMBL" id="OV170227">
    <property type="protein sequence ID" value="CAH0728820.1"/>
    <property type="molecule type" value="Genomic_DNA"/>
</dbReference>
<keyword evidence="3" id="KW-0812">Transmembrane</keyword>
<dbReference type="OrthoDB" id="10267969at2759"/>
<evidence type="ECO:0000256" key="5">
    <source>
        <dbReference type="ARBA" id="ARBA00023136"/>
    </source>
</evidence>
<comment type="subcellular location">
    <subcellularLocation>
        <location evidence="1">Membrane</location>
        <topology evidence="1">Multi-pass membrane protein</topology>
    </subcellularLocation>
</comment>
<dbReference type="GO" id="GO:0016020">
    <property type="term" value="C:membrane"/>
    <property type="evidence" value="ECO:0007669"/>
    <property type="project" value="UniProtKB-SubCell"/>
</dbReference>
<keyword evidence="6" id="KW-0175">Coiled coil</keyword>
<sequence>MMKSSFHRGVHFLFKRNLLLTNSITSGGFMAMGDLIQQEIEVQSNVLPTRYDWARTARMFIVGTLLGPAHHYYYIYLDKILPQVNLKTVAKKILCDQLFASPATIICFFYGMGILEEKTMKQSTIELKDKFKYVYMGDCLFWPPVQFVNFYYLPTHYRVFYINIATMHKAGHFQLTQSIRRFSLSLLSIAHSYIKVEVIMPPNKRKKIILSSKSAASKRKKLQRKNETIEQRNERLEKARIRQENARAGETTPERELRLKKGRIYHAQRIASQTNRKKKLQRDKIFREIQIRQQSENNKEESKGEDPQEYDMHHILCYRFLDADKEKKLNPDKSENEMEYTLTNMKTEVDG</sequence>
<dbReference type="GO" id="GO:0061668">
    <property type="term" value="P:mitochondrial ribosome assembly"/>
    <property type="evidence" value="ECO:0007669"/>
    <property type="project" value="TreeGrafter"/>
</dbReference>
<dbReference type="AlphaFoldDB" id="A0A8J9YJB5"/>
<evidence type="ECO:0008006" key="10">
    <source>
        <dbReference type="Google" id="ProtNLM"/>
    </source>
</evidence>
<dbReference type="GO" id="GO:0005739">
    <property type="term" value="C:mitochondrion"/>
    <property type="evidence" value="ECO:0007669"/>
    <property type="project" value="TreeGrafter"/>
</dbReference>
<accession>A0A8J9YJB5</accession>
<feature type="coiled-coil region" evidence="6">
    <location>
        <begin position="212"/>
        <end position="246"/>
    </location>
</feature>
<keyword evidence="5" id="KW-0472">Membrane</keyword>
<organism evidence="8 9">
    <name type="scientific">Brenthis ino</name>
    <name type="common">lesser marbled fritillary</name>
    <dbReference type="NCBI Taxonomy" id="405034"/>
    <lineage>
        <taxon>Eukaryota</taxon>
        <taxon>Metazoa</taxon>
        <taxon>Ecdysozoa</taxon>
        <taxon>Arthropoda</taxon>
        <taxon>Hexapoda</taxon>
        <taxon>Insecta</taxon>
        <taxon>Pterygota</taxon>
        <taxon>Neoptera</taxon>
        <taxon>Endopterygota</taxon>
        <taxon>Lepidoptera</taxon>
        <taxon>Glossata</taxon>
        <taxon>Ditrysia</taxon>
        <taxon>Papilionoidea</taxon>
        <taxon>Nymphalidae</taxon>
        <taxon>Heliconiinae</taxon>
        <taxon>Argynnini</taxon>
        <taxon>Brenthis</taxon>
    </lineage>
</organism>
<evidence type="ECO:0000256" key="4">
    <source>
        <dbReference type="ARBA" id="ARBA00022989"/>
    </source>
</evidence>
<feature type="non-terminal residue" evidence="8">
    <location>
        <position position="351"/>
    </location>
</feature>
<feature type="compositionally biased region" description="Basic and acidic residues" evidence="7">
    <location>
        <begin position="326"/>
        <end position="336"/>
    </location>
</feature>
<proteinExistence type="inferred from homology"/>
<evidence type="ECO:0000256" key="3">
    <source>
        <dbReference type="ARBA" id="ARBA00022692"/>
    </source>
</evidence>
<feature type="compositionally biased region" description="Polar residues" evidence="7">
    <location>
        <begin position="341"/>
        <end position="351"/>
    </location>
</feature>
<protein>
    <recommendedName>
        <fullName evidence="10">Mpv17-like protein 2</fullName>
    </recommendedName>
</protein>
<evidence type="ECO:0000313" key="9">
    <source>
        <dbReference type="Proteomes" id="UP000838878"/>
    </source>
</evidence>
<dbReference type="InterPro" id="IPR007248">
    <property type="entry name" value="Mpv17_PMP22"/>
</dbReference>